<protein>
    <submittedName>
        <fullName evidence="1">Uncharacterized protein</fullName>
    </submittedName>
</protein>
<proteinExistence type="predicted"/>
<keyword evidence="2" id="KW-1185">Reference proteome</keyword>
<organism evidence="1 2">
    <name type="scientific">Ceratopteris richardii</name>
    <name type="common">Triangle waterfern</name>
    <dbReference type="NCBI Taxonomy" id="49495"/>
    <lineage>
        <taxon>Eukaryota</taxon>
        <taxon>Viridiplantae</taxon>
        <taxon>Streptophyta</taxon>
        <taxon>Embryophyta</taxon>
        <taxon>Tracheophyta</taxon>
        <taxon>Polypodiopsida</taxon>
        <taxon>Polypodiidae</taxon>
        <taxon>Polypodiales</taxon>
        <taxon>Pteridineae</taxon>
        <taxon>Pteridaceae</taxon>
        <taxon>Parkerioideae</taxon>
        <taxon>Ceratopteris</taxon>
    </lineage>
</organism>
<comment type="caution">
    <text evidence="1">The sequence shown here is derived from an EMBL/GenBank/DDBJ whole genome shotgun (WGS) entry which is preliminary data.</text>
</comment>
<dbReference type="Proteomes" id="UP000825935">
    <property type="component" value="Chromosome 11"/>
</dbReference>
<reference evidence="1" key="1">
    <citation type="submission" date="2021-08" db="EMBL/GenBank/DDBJ databases">
        <title>WGS assembly of Ceratopteris richardii.</title>
        <authorList>
            <person name="Marchant D.B."/>
            <person name="Chen G."/>
            <person name="Jenkins J."/>
            <person name="Shu S."/>
            <person name="Leebens-Mack J."/>
            <person name="Grimwood J."/>
            <person name="Schmutz J."/>
            <person name="Soltis P."/>
            <person name="Soltis D."/>
            <person name="Chen Z.-H."/>
        </authorList>
    </citation>
    <scope>NUCLEOTIDE SEQUENCE</scope>
    <source>
        <strain evidence="1">Whitten #5841</strain>
        <tissue evidence="1">Leaf</tissue>
    </source>
</reference>
<gene>
    <name evidence="1" type="ORF">KP509_11G011300</name>
</gene>
<name>A0A8T2TM15_CERRI</name>
<evidence type="ECO:0000313" key="1">
    <source>
        <dbReference type="EMBL" id="KAH7424491.1"/>
    </source>
</evidence>
<dbReference type="EMBL" id="CM035416">
    <property type="protein sequence ID" value="KAH7424491.1"/>
    <property type="molecule type" value="Genomic_DNA"/>
</dbReference>
<evidence type="ECO:0000313" key="2">
    <source>
        <dbReference type="Proteomes" id="UP000825935"/>
    </source>
</evidence>
<dbReference type="AlphaFoldDB" id="A0A8T2TM15"/>
<accession>A0A8T2TM15</accession>
<sequence>MSPLLTSTFLCGDEPTHPYCENLVVGWLSLFSSTTCGPACVELLQLICQSNARAFKKHTLSRAKAFTFCFFFINSQELGKVGMTRSSDRGAMSELENRA</sequence>